<sequence>MICCSDCHRWTHYLCTKLPSYQLYTLINTKRKYSCENCSIVPGEFISKWPDSKQSTKPTSVSVGVNTEETTHLPLNAIHDNLTETNTGNANTTLTEKDAKIWLQKLETNLVAAVTETHKLYLEKDIDNLKTELNNERQKHSYLHDKVTKLSAEKPELLDRCKNDAELISLRKQLDDLKKTNTSIQGIINTLNQQNSKMITAMSNLDQSVTVLNESVTIRRQPSYDVQSQTIDKLDTCTTKPNDTQAHDLTYPAVSTSNRFTPFNTLEEKSFESNENMHDSSYYGNARKGKLVLIGNSHFKPIREKDFIYDYDTEKYIAFSFQEATHILQDIQGPVDCLVVHLFTNDISEHSSTKCLDIVEKFITFVHDKWHEIPIIISDAIPRGDYSLMNKRLQECNIHLRHKYIGNKLISVCDNACIGIGGNAINKFISSDKVHLSTQSTKVLVANIKSSVREALCIPNPFKKKYESHVRDRTRQYNARYSDQNREYSDPTREYSDPNREYSDPNRQYSRYNSQNNNENEFYGRNGGYRNQYTNYGSTRQFNPRGRRGY</sequence>
<name>A0A6J7ZUN1_MYTCO</name>
<evidence type="ECO:0000313" key="2">
    <source>
        <dbReference type="EMBL" id="CAC5355283.1"/>
    </source>
</evidence>
<dbReference type="Proteomes" id="UP000507470">
    <property type="component" value="Unassembled WGS sequence"/>
</dbReference>
<evidence type="ECO:0000313" key="3">
    <source>
        <dbReference type="Proteomes" id="UP000507470"/>
    </source>
</evidence>
<dbReference type="InterPro" id="IPR036514">
    <property type="entry name" value="SGNH_hydro_sf"/>
</dbReference>
<dbReference type="Gene3D" id="2.60.120.650">
    <property type="entry name" value="Cupin"/>
    <property type="match status" value="1"/>
</dbReference>
<gene>
    <name evidence="2" type="ORF">MCOR_137</name>
</gene>
<dbReference type="AlphaFoldDB" id="A0A6J7ZUN1"/>
<feature type="compositionally biased region" description="Polar residues" evidence="1">
    <location>
        <begin position="529"/>
        <end position="542"/>
    </location>
</feature>
<dbReference type="EMBL" id="CACVKT020000034">
    <property type="protein sequence ID" value="CAC5355283.1"/>
    <property type="molecule type" value="Genomic_DNA"/>
</dbReference>
<keyword evidence="3" id="KW-1185">Reference proteome</keyword>
<organism evidence="2 3">
    <name type="scientific">Mytilus coruscus</name>
    <name type="common">Sea mussel</name>
    <dbReference type="NCBI Taxonomy" id="42192"/>
    <lineage>
        <taxon>Eukaryota</taxon>
        <taxon>Metazoa</taxon>
        <taxon>Spiralia</taxon>
        <taxon>Lophotrochozoa</taxon>
        <taxon>Mollusca</taxon>
        <taxon>Bivalvia</taxon>
        <taxon>Autobranchia</taxon>
        <taxon>Pteriomorphia</taxon>
        <taxon>Mytilida</taxon>
        <taxon>Mytiloidea</taxon>
        <taxon>Mytilidae</taxon>
        <taxon>Mytilinae</taxon>
        <taxon>Mytilus</taxon>
    </lineage>
</organism>
<feature type="region of interest" description="Disordered" evidence="1">
    <location>
        <begin position="469"/>
        <end position="550"/>
    </location>
</feature>
<dbReference type="SUPFAM" id="SSF57903">
    <property type="entry name" value="FYVE/PHD zinc finger"/>
    <property type="match status" value="1"/>
</dbReference>
<reference evidence="2 3" key="1">
    <citation type="submission" date="2020-06" db="EMBL/GenBank/DDBJ databases">
        <authorList>
            <person name="Li R."/>
            <person name="Bekaert M."/>
        </authorList>
    </citation>
    <scope>NUCLEOTIDE SEQUENCE [LARGE SCALE GENOMIC DNA]</scope>
    <source>
        <strain evidence="3">wild</strain>
    </source>
</reference>
<dbReference type="InterPro" id="IPR011011">
    <property type="entry name" value="Znf_FYVE_PHD"/>
</dbReference>
<evidence type="ECO:0000256" key="1">
    <source>
        <dbReference type="SAM" id="MobiDB-lite"/>
    </source>
</evidence>
<accession>A0A6J7ZUN1</accession>
<feature type="compositionally biased region" description="Basic and acidic residues" evidence="1">
    <location>
        <begin position="483"/>
        <end position="504"/>
    </location>
</feature>
<dbReference type="CDD" id="cd15517">
    <property type="entry name" value="PHD_TCF19_like"/>
    <property type="match status" value="1"/>
</dbReference>
<protein>
    <recommendedName>
        <fullName evidence="4">Zinc finger PHD-type domain-containing protein</fullName>
    </recommendedName>
</protein>
<feature type="compositionally biased region" description="Polar residues" evidence="1">
    <location>
        <begin position="505"/>
        <end position="520"/>
    </location>
</feature>
<proteinExistence type="predicted"/>
<dbReference type="Gene3D" id="3.40.50.1110">
    <property type="entry name" value="SGNH hydrolase"/>
    <property type="match status" value="1"/>
</dbReference>
<dbReference type="OrthoDB" id="6181840at2759"/>
<dbReference type="SUPFAM" id="SSF52266">
    <property type="entry name" value="SGNH hydrolase"/>
    <property type="match status" value="1"/>
</dbReference>
<evidence type="ECO:0008006" key="4">
    <source>
        <dbReference type="Google" id="ProtNLM"/>
    </source>
</evidence>